<keyword evidence="3" id="KW-1185">Reference proteome</keyword>
<evidence type="ECO:0000259" key="1">
    <source>
        <dbReference type="Pfam" id="PF00646"/>
    </source>
</evidence>
<evidence type="ECO:0000313" key="2">
    <source>
        <dbReference type="EMBL" id="KAK7008327.1"/>
    </source>
</evidence>
<dbReference type="InterPro" id="IPR001810">
    <property type="entry name" value="F-box_dom"/>
</dbReference>
<dbReference type="SUPFAM" id="SSF81383">
    <property type="entry name" value="F-box domain"/>
    <property type="match status" value="1"/>
</dbReference>
<reference evidence="2 3" key="1">
    <citation type="journal article" date="2024" name="J Genomics">
        <title>Draft genome sequencing and assembly of Favolaschia claudopus CIRM-BRFM 2984 isolated from oak limbs.</title>
        <authorList>
            <person name="Navarro D."/>
            <person name="Drula E."/>
            <person name="Chaduli D."/>
            <person name="Cazenave R."/>
            <person name="Ahrendt S."/>
            <person name="Wang J."/>
            <person name="Lipzen A."/>
            <person name="Daum C."/>
            <person name="Barry K."/>
            <person name="Grigoriev I.V."/>
            <person name="Favel A."/>
            <person name="Rosso M.N."/>
            <person name="Martin F."/>
        </authorList>
    </citation>
    <scope>NUCLEOTIDE SEQUENCE [LARGE SCALE GENOMIC DNA]</scope>
    <source>
        <strain evidence="2 3">CIRM-BRFM 2984</strain>
    </source>
</reference>
<comment type="caution">
    <text evidence="2">The sequence shown here is derived from an EMBL/GenBank/DDBJ whole genome shotgun (WGS) entry which is preliminary data.</text>
</comment>
<gene>
    <name evidence="2" type="ORF">R3P38DRAFT_3211366</name>
</gene>
<dbReference type="Pfam" id="PF00646">
    <property type="entry name" value="F-box"/>
    <property type="match status" value="1"/>
</dbReference>
<organism evidence="2 3">
    <name type="scientific">Favolaschia claudopus</name>
    <dbReference type="NCBI Taxonomy" id="2862362"/>
    <lineage>
        <taxon>Eukaryota</taxon>
        <taxon>Fungi</taxon>
        <taxon>Dikarya</taxon>
        <taxon>Basidiomycota</taxon>
        <taxon>Agaricomycotina</taxon>
        <taxon>Agaricomycetes</taxon>
        <taxon>Agaricomycetidae</taxon>
        <taxon>Agaricales</taxon>
        <taxon>Marasmiineae</taxon>
        <taxon>Mycenaceae</taxon>
        <taxon>Favolaschia</taxon>
    </lineage>
</organism>
<name>A0AAW0AHZ6_9AGAR</name>
<accession>A0AAW0AHZ6</accession>
<dbReference type="AlphaFoldDB" id="A0AAW0AHZ6"/>
<sequence>MSSNLPPELIEQTLDCLEESQDYANCSLLCRHWNPCAQARLFCTVTLGAGIDGGQPDGLIDIPHLESTVNTFLAFDELLYGSPHLGSYVRVLNVGIRGHTSPLTQRWKQMEDAVARIMPLLLNLHTLGLFPCAPLAGSPIHIPDKLRYSFVGFDLNALRLSGWCLADPSSLIAIGHILPSSLHFFNCNFDAPFTSGLSLQSDLPLLANQLVNLELNLCNYLDIFVSNWLSRRGSTKIHTLTVHLLYNGSVTNWTTIRALYSIVPLITAKLRIVFEEVYTTILPSLNPSEKPLLFTLAPFSGIPHLHLQFLAVGFRMVESPEVHKWFVDAFSQVHLRAESQLRISLVGRFMHKHAPNWEHIMDHVLQSNLRMRLDSCRLDLWLPDRILEYLFSAR</sequence>
<proteinExistence type="predicted"/>
<dbReference type="Proteomes" id="UP001362999">
    <property type="component" value="Unassembled WGS sequence"/>
</dbReference>
<dbReference type="EMBL" id="JAWWNJ010000068">
    <property type="protein sequence ID" value="KAK7008327.1"/>
    <property type="molecule type" value="Genomic_DNA"/>
</dbReference>
<feature type="domain" description="F-box" evidence="1">
    <location>
        <begin position="3"/>
        <end position="34"/>
    </location>
</feature>
<evidence type="ECO:0000313" key="3">
    <source>
        <dbReference type="Proteomes" id="UP001362999"/>
    </source>
</evidence>
<protein>
    <recommendedName>
        <fullName evidence="1">F-box domain-containing protein</fullName>
    </recommendedName>
</protein>
<dbReference type="InterPro" id="IPR036047">
    <property type="entry name" value="F-box-like_dom_sf"/>
</dbReference>